<name>A0A2P6R525_ROSCH</name>
<keyword evidence="6" id="KW-1185">Reference proteome</keyword>
<dbReference type="PANTHER" id="PTHR46115">
    <property type="entry name" value="THIOREDOXIN-LIKE PROTEIN 1"/>
    <property type="match status" value="1"/>
</dbReference>
<comment type="similarity">
    <text evidence="2">Belongs to the thioredoxin family. Plant F-type subfamily.</text>
</comment>
<dbReference type="OMA" id="EELMFAI"/>
<keyword evidence="5" id="KW-0560">Oxidoreductase</keyword>
<keyword evidence="1" id="KW-1015">Disulfide bond</keyword>
<comment type="caution">
    <text evidence="5">The sequence shown here is derived from an EMBL/GenBank/DDBJ whole genome shotgun (WGS) entry which is preliminary data.</text>
</comment>
<evidence type="ECO:0000256" key="2">
    <source>
        <dbReference type="ARBA" id="ARBA00038337"/>
    </source>
</evidence>
<protein>
    <submittedName>
        <fullName evidence="5">Putative monodehydroascorbate reductase (NADH)</fullName>
        <ecNumber evidence="5">1.6.5.4</ecNumber>
    </submittedName>
</protein>
<feature type="compositionally biased region" description="Low complexity" evidence="3">
    <location>
        <begin position="41"/>
        <end position="55"/>
    </location>
</feature>
<dbReference type="InterPro" id="IPR017937">
    <property type="entry name" value="Thioredoxin_CS"/>
</dbReference>
<dbReference type="AlphaFoldDB" id="A0A2P6R525"/>
<dbReference type="EC" id="1.6.5.4" evidence="5"/>
<dbReference type="STRING" id="74649.A0A2P6R525"/>
<evidence type="ECO:0000256" key="3">
    <source>
        <dbReference type="SAM" id="MobiDB-lite"/>
    </source>
</evidence>
<accession>A0A2P6R525</accession>
<feature type="region of interest" description="Disordered" evidence="3">
    <location>
        <begin position="38"/>
        <end position="58"/>
    </location>
</feature>
<feature type="domain" description="Thioredoxin" evidence="4">
    <location>
        <begin position="79"/>
        <end position="194"/>
    </location>
</feature>
<dbReference type="GO" id="GO:0016656">
    <property type="term" value="F:monodehydroascorbate reductase (NADH) activity"/>
    <property type="evidence" value="ECO:0007669"/>
    <property type="project" value="UniProtKB-EC"/>
</dbReference>
<dbReference type="SUPFAM" id="SSF52833">
    <property type="entry name" value="Thioredoxin-like"/>
    <property type="match status" value="1"/>
</dbReference>
<dbReference type="CDD" id="cd02947">
    <property type="entry name" value="TRX_family"/>
    <property type="match status" value="1"/>
</dbReference>
<dbReference type="PROSITE" id="PS00194">
    <property type="entry name" value="THIOREDOXIN_1"/>
    <property type="match status" value="1"/>
</dbReference>
<dbReference type="PROSITE" id="PS51352">
    <property type="entry name" value="THIOREDOXIN_2"/>
    <property type="match status" value="1"/>
</dbReference>
<organism evidence="5 6">
    <name type="scientific">Rosa chinensis</name>
    <name type="common">China rose</name>
    <dbReference type="NCBI Taxonomy" id="74649"/>
    <lineage>
        <taxon>Eukaryota</taxon>
        <taxon>Viridiplantae</taxon>
        <taxon>Streptophyta</taxon>
        <taxon>Embryophyta</taxon>
        <taxon>Tracheophyta</taxon>
        <taxon>Spermatophyta</taxon>
        <taxon>Magnoliopsida</taxon>
        <taxon>eudicotyledons</taxon>
        <taxon>Gunneridae</taxon>
        <taxon>Pentapetalae</taxon>
        <taxon>rosids</taxon>
        <taxon>fabids</taxon>
        <taxon>Rosales</taxon>
        <taxon>Rosaceae</taxon>
        <taxon>Rosoideae</taxon>
        <taxon>Rosoideae incertae sedis</taxon>
        <taxon>Rosa</taxon>
    </lineage>
</organism>
<evidence type="ECO:0000313" key="5">
    <source>
        <dbReference type="EMBL" id="PRQ41518.1"/>
    </source>
</evidence>
<proteinExistence type="inferred from homology"/>
<sequence length="195" mass="21180">MQLECSPSQNPIMALLQSATLPPLRSICCSTSSKHPITYPSSISSSGSSSSSSSSWAPNKKNAALVGLVRRKTAFAVRSSLDTAATVGQVTEVDKDTFWPIVNAAGDKTIVLDMYTQWCGPCKIIAPKYVELSQKYDDVIFLKLDCNQENKPLAKELGIRVVPTFKILKHDKVVKEVTGAKFDDLVAAIETVRTS</sequence>
<dbReference type="InterPro" id="IPR036249">
    <property type="entry name" value="Thioredoxin-like_sf"/>
</dbReference>
<evidence type="ECO:0000313" key="6">
    <source>
        <dbReference type="Proteomes" id="UP000238479"/>
    </source>
</evidence>
<dbReference type="Gene3D" id="3.40.30.10">
    <property type="entry name" value="Glutaredoxin"/>
    <property type="match status" value="1"/>
</dbReference>
<gene>
    <name evidence="5" type="ORF">RchiOBHm_Chr3g0447721</name>
</gene>
<reference evidence="5 6" key="1">
    <citation type="journal article" date="2018" name="Nat. Genet.">
        <title>The Rosa genome provides new insights in the design of modern roses.</title>
        <authorList>
            <person name="Bendahmane M."/>
        </authorList>
    </citation>
    <scope>NUCLEOTIDE SEQUENCE [LARGE SCALE GENOMIC DNA]</scope>
    <source>
        <strain evidence="6">cv. Old Blush</strain>
    </source>
</reference>
<dbReference type="Pfam" id="PF00085">
    <property type="entry name" value="Thioredoxin"/>
    <property type="match status" value="1"/>
</dbReference>
<dbReference type="InterPro" id="IPR013766">
    <property type="entry name" value="Thioredoxin_domain"/>
</dbReference>
<evidence type="ECO:0000256" key="1">
    <source>
        <dbReference type="ARBA" id="ARBA00023157"/>
    </source>
</evidence>
<dbReference type="Proteomes" id="UP000238479">
    <property type="component" value="Chromosome 3"/>
</dbReference>
<dbReference type="Gramene" id="PRQ41518">
    <property type="protein sequence ID" value="PRQ41518"/>
    <property type="gene ID" value="RchiOBHm_Chr3g0447721"/>
</dbReference>
<evidence type="ECO:0000259" key="4">
    <source>
        <dbReference type="PROSITE" id="PS51352"/>
    </source>
</evidence>
<dbReference type="EMBL" id="PDCK01000041">
    <property type="protein sequence ID" value="PRQ41518.1"/>
    <property type="molecule type" value="Genomic_DNA"/>
</dbReference>
<dbReference type="PRINTS" id="PR00421">
    <property type="entry name" value="THIOREDOXIN"/>
</dbReference>